<keyword evidence="1 3" id="KW-0489">Methyltransferase</keyword>
<keyword evidence="4" id="KW-1185">Reference proteome</keyword>
<protein>
    <submittedName>
        <fullName evidence="3">SAM-dependent methyltransferase</fullName>
    </submittedName>
</protein>
<evidence type="ECO:0000256" key="2">
    <source>
        <dbReference type="ARBA" id="ARBA00022679"/>
    </source>
</evidence>
<evidence type="ECO:0000256" key="1">
    <source>
        <dbReference type="ARBA" id="ARBA00022603"/>
    </source>
</evidence>
<gene>
    <name evidence="3" type="ORF">GCM10010170_083440</name>
</gene>
<proteinExistence type="predicted"/>
<dbReference type="SUPFAM" id="SSF53335">
    <property type="entry name" value="S-adenosyl-L-methionine-dependent methyltransferases"/>
    <property type="match status" value="1"/>
</dbReference>
<accession>A0ABP5UE47</accession>
<evidence type="ECO:0000313" key="3">
    <source>
        <dbReference type="EMBL" id="GAA2377863.1"/>
    </source>
</evidence>
<dbReference type="Proteomes" id="UP001501444">
    <property type="component" value="Unassembled WGS sequence"/>
</dbReference>
<comment type="caution">
    <text evidence="3">The sequence shown here is derived from an EMBL/GenBank/DDBJ whole genome shotgun (WGS) entry which is preliminary data.</text>
</comment>
<organism evidence="3 4">
    <name type="scientific">Dactylosporangium salmoneum</name>
    <dbReference type="NCBI Taxonomy" id="53361"/>
    <lineage>
        <taxon>Bacteria</taxon>
        <taxon>Bacillati</taxon>
        <taxon>Actinomycetota</taxon>
        <taxon>Actinomycetes</taxon>
        <taxon>Micromonosporales</taxon>
        <taxon>Micromonosporaceae</taxon>
        <taxon>Dactylosporangium</taxon>
    </lineage>
</organism>
<sequence>MEAALYGPDGFFVRSSPAVHFRTSATASPLFAGAIATLLVRLDEALGHPEPLDLVDVGAGRGELLTGVLAALPAPVRARVRATAVEKAPRPGELPSTIGWTSGPPTGVVGLLLATEWLDNIPVEIVELDAHSRPRYLQSSPDGTPALAPGELDPSDAAWLARWWPLDDAPPGARAEIGAPRDQAWAAAAGCVARGLALAVDYGHVAADRPLFGTLTGFRDGREVPPVADGSCDLTVSVALDSLDASTMTQREALRLLGVDGARPPLSLASTDPAGYVRALARASAAAELTDPSGLGGHHWILHWV</sequence>
<reference evidence="4" key="1">
    <citation type="journal article" date="2019" name="Int. J. Syst. Evol. Microbiol.">
        <title>The Global Catalogue of Microorganisms (GCM) 10K type strain sequencing project: providing services to taxonomists for standard genome sequencing and annotation.</title>
        <authorList>
            <consortium name="The Broad Institute Genomics Platform"/>
            <consortium name="The Broad Institute Genome Sequencing Center for Infectious Disease"/>
            <person name="Wu L."/>
            <person name="Ma J."/>
        </authorList>
    </citation>
    <scope>NUCLEOTIDE SEQUENCE [LARGE SCALE GENOMIC DNA]</scope>
    <source>
        <strain evidence="4">JCM 3272</strain>
    </source>
</reference>
<name>A0ABP5UE47_9ACTN</name>
<dbReference type="EMBL" id="BAAARV010000083">
    <property type="protein sequence ID" value="GAA2377863.1"/>
    <property type="molecule type" value="Genomic_DNA"/>
</dbReference>
<dbReference type="GO" id="GO:0008168">
    <property type="term" value="F:methyltransferase activity"/>
    <property type="evidence" value="ECO:0007669"/>
    <property type="project" value="UniProtKB-KW"/>
</dbReference>
<keyword evidence="2" id="KW-0808">Transferase</keyword>
<dbReference type="RefSeq" id="WP_344618276.1">
    <property type="nucleotide sequence ID" value="NZ_BAAARV010000083.1"/>
</dbReference>
<evidence type="ECO:0000313" key="4">
    <source>
        <dbReference type="Proteomes" id="UP001501444"/>
    </source>
</evidence>
<dbReference type="InterPro" id="IPR029063">
    <property type="entry name" value="SAM-dependent_MTases_sf"/>
</dbReference>
<dbReference type="PANTHER" id="PTHR12049:SF7">
    <property type="entry name" value="PROTEIN ARGININE METHYLTRANSFERASE NDUFAF7, MITOCHONDRIAL"/>
    <property type="match status" value="1"/>
</dbReference>
<dbReference type="Gene3D" id="3.40.50.12710">
    <property type="match status" value="1"/>
</dbReference>
<dbReference type="GO" id="GO:0032259">
    <property type="term" value="P:methylation"/>
    <property type="evidence" value="ECO:0007669"/>
    <property type="project" value="UniProtKB-KW"/>
</dbReference>
<dbReference type="Pfam" id="PF02636">
    <property type="entry name" value="Methyltransf_28"/>
    <property type="match status" value="1"/>
</dbReference>
<dbReference type="InterPro" id="IPR038375">
    <property type="entry name" value="NDUFAF7_sf"/>
</dbReference>
<dbReference type="InterPro" id="IPR003788">
    <property type="entry name" value="NDUFAF7"/>
</dbReference>
<dbReference type="PANTHER" id="PTHR12049">
    <property type="entry name" value="PROTEIN ARGININE METHYLTRANSFERASE NDUFAF7, MITOCHONDRIAL"/>
    <property type="match status" value="1"/>
</dbReference>